<evidence type="ECO:0000256" key="5">
    <source>
        <dbReference type="ARBA" id="ARBA00023136"/>
    </source>
</evidence>
<feature type="transmembrane region" description="Helical" evidence="7">
    <location>
        <begin position="263"/>
        <end position="288"/>
    </location>
</feature>
<evidence type="ECO:0000256" key="2">
    <source>
        <dbReference type="ARBA" id="ARBA00022448"/>
    </source>
</evidence>
<feature type="transmembrane region" description="Helical" evidence="7">
    <location>
        <begin position="425"/>
        <end position="445"/>
    </location>
</feature>
<feature type="transmembrane region" description="Helical" evidence="7">
    <location>
        <begin position="308"/>
        <end position="332"/>
    </location>
</feature>
<dbReference type="PROSITE" id="PS50850">
    <property type="entry name" value="MFS"/>
    <property type="match status" value="1"/>
</dbReference>
<evidence type="ECO:0000313" key="9">
    <source>
        <dbReference type="EMBL" id="KAG2587899.1"/>
    </source>
</evidence>
<dbReference type="SUPFAM" id="SSF103473">
    <property type="entry name" value="MFS general substrate transporter"/>
    <property type="match status" value="1"/>
</dbReference>
<keyword evidence="5 7" id="KW-0472">Membrane</keyword>
<dbReference type="InterPro" id="IPR036259">
    <property type="entry name" value="MFS_trans_sf"/>
</dbReference>
<sequence length="585" mass="63199">MCVGPSVRSRRPPRGADKTRRASPPLGRSQPEPKLPTSAGYLAAPTPRAATASLAGSPPPVPPLQPRRPLPGVGVGLDLAGQGAKMDGGGGGGGATTALGEPLLAKKGRAYRPRCPGCRVERLNAEREGVFPLKDLFLIWLVTITCTLPIQTLFPFLYFMIRDLHIAKQTQDIGFYAGFVGASYMFGRAISSTVWGIVADKHGRKPVIILTLVSIIILNTLFGLSLNYWMALTTRCLLGVMCGYLGPIKAYATEVCRKEYNHLALAVVSSSRGIGLIIGPAIGGYLAQPADKYPSIFSQTSIFGRFPYFLPCLCISILAVLALIACTWFLIACTTLQETLHKHNEDTVDNSVEAIEESLAGTDTEENGNGGCLQLFKNWPLMSAITLYCIFSLQDVAYAEVFSLWAVSDRSYGGLSFTTTDVGNVLAASGLFLFLYQMFVYPLLAKSVDHITLVRGVAILTIPLLACYPFFPSLSGFVLMLVVNFASFLKNTFSVTTITVFNILMNEAVTQDVRAAANGIAVTLMSISKAVAPAVAGIIFSWAQRRQTASFLPGDHLVFFMLNVFTVTGLVFTFRPFFVRGSAKH</sequence>
<evidence type="ECO:0000259" key="8">
    <source>
        <dbReference type="PROSITE" id="PS50850"/>
    </source>
</evidence>
<feature type="transmembrane region" description="Helical" evidence="7">
    <location>
        <begin position="207"/>
        <end position="226"/>
    </location>
</feature>
<reference evidence="9" key="1">
    <citation type="submission" date="2020-05" db="EMBL/GenBank/DDBJ databases">
        <title>WGS assembly of Panicum virgatum.</title>
        <authorList>
            <person name="Lovell J.T."/>
            <person name="Jenkins J."/>
            <person name="Shu S."/>
            <person name="Juenger T.E."/>
            <person name="Schmutz J."/>
        </authorList>
    </citation>
    <scope>NUCLEOTIDE SEQUENCE</scope>
    <source>
        <strain evidence="9">AP13</strain>
    </source>
</reference>
<dbReference type="Gene3D" id="1.20.1250.20">
    <property type="entry name" value="MFS general substrate transporter like domains"/>
    <property type="match status" value="1"/>
</dbReference>
<dbReference type="GO" id="GO:0016020">
    <property type="term" value="C:membrane"/>
    <property type="evidence" value="ECO:0007669"/>
    <property type="project" value="UniProtKB-SubCell"/>
</dbReference>
<feature type="transmembrane region" description="Helical" evidence="7">
    <location>
        <begin position="173"/>
        <end position="195"/>
    </location>
</feature>
<evidence type="ECO:0000256" key="6">
    <source>
        <dbReference type="SAM" id="MobiDB-lite"/>
    </source>
</evidence>
<protein>
    <recommendedName>
        <fullName evidence="8">Major facilitator superfamily (MFS) profile domain-containing protein</fullName>
    </recommendedName>
</protein>
<dbReference type="InterPro" id="IPR020846">
    <property type="entry name" value="MFS_dom"/>
</dbReference>
<gene>
    <name evidence="9" type="ORF">PVAP13_5NG177900</name>
</gene>
<keyword evidence="2" id="KW-0813">Transport</keyword>
<feature type="transmembrane region" description="Helical" evidence="7">
    <location>
        <begin position="477"/>
        <end position="504"/>
    </location>
</feature>
<feature type="region of interest" description="Disordered" evidence="6">
    <location>
        <begin position="1"/>
        <end position="82"/>
    </location>
</feature>
<keyword evidence="4 7" id="KW-1133">Transmembrane helix</keyword>
<feature type="transmembrane region" description="Helical" evidence="7">
    <location>
        <begin position="516"/>
        <end position="542"/>
    </location>
</feature>
<proteinExistence type="predicted"/>
<evidence type="ECO:0000313" key="10">
    <source>
        <dbReference type="Proteomes" id="UP000823388"/>
    </source>
</evidence>
<dbReference type="Pfam" id="PF07690">
    <property type="entry name" value="MFS_1"/>
    <property type="match status" value="1"/>
</dbReference>
<comment type="subcellular location">
    <subcellularLocation>
        <location evidence="1">Membrane</location>
        <topology evidence="1">Multi-pass membrane protein</topology>
    </subcellularLocation>
</comment>
<dbReference type="AlphaFoldDB" id="A0A8T0RTY5"/>
<dbReference type="GO" id="GO:0022857">
    <property type="term" value="F:transmembrane transporter activity"/>
    <property type="evidence" value="ECO:0007669"/>
    <property type="project" value="InterPro"/>
</dbReference>
<feature type="transmembrane region" description="Helical" evidence="7">
    <location>
        <begin position="385"/>
        <end position="405"/>
    </location>
</feature>
<evidence type="ECO:0000256" key="7">
    <source>
        <dbReference type="SAM" id="Phobius"/>
    </source>
</evidence>
<dbReference type="PANTHER" id="PTHR23504:SF109">
    <property type="entry name" value="MAJOR FACILITATOR SUPERFAMILY ANTIPORTER"/>
    <property type="match status" value="1"/>
</dbReference>
<feature type="transmembrane region" description="Helical" evidence="7">
    <location>
        <begin position="452"/>
        <end position="471"/>
    </location>
</feature>
<evidence type="ECO:0000256" key="1">
    <source>
        <dbReference type="ARBA" id="ARBA00004141"/>
    </source>
</evidence>
<dbReference type="InterPro" id="IPR011701">
    <property type="entry name" value="MFS"/>
</dbReference>
<accession>A0A8T0RTY5</accession>
<feature type="transmembrane region" description="Helical" evidence="7">
    <location>
        <begin position="137"/>
        <end position="161"/>
    </location>
</feature>
<dbReference type="Proteomes" id="UP000823388">
    <property type="component" value="Chromosome 5N"/>
</dbReference>
<dbReference type="PANTHER" id="PTHR23504">
    <property type="entry name" value="MAJOR FACILITATOR SUPERFAMILY DOMAIN-CONTAINING PROTEIN 10"/>
    <property type="match status" value="1"/>
</dbReference>
<evidence type="ECO:0000256" key="4">
    <source>
        <dbReference type="ARBA" id="ARBA00022989"/>
    </source>
</evidence>
<feature type="domain" description="Major facilitator superfamily (MFS) profile" evidence="8">
    <location>
        <begin position="135"/>
        <end position="581"/>
    </location>
</feature>
<evidence type="ECO:0000256" key="3">
    <source>
        <dbReference type="ARBA" id="ARBA00022692"/>
    </source>
</evidence>
<dbReference type="CDD" id="cd17330">
    <property type="entry name" value="MFS_SLC46_TetA_like"/>
    <property type="match status" value="1"/>
</dbReference>
<keyword evidence="10" id="KW-1185">Reference proteome</keyword>
<feature type="compositionally biased region" description="Pro residues" evidence="6">
    <location>
        <begin position="57"/>
        <end position="69"/>
    </location>
</feature>
<name>A0A8T0RTY5_PANVG</name>
<comment type="caution">
    <text evidence="9">The sequence shown here is derived from an EMBL/GenBank/DDBJ whole genome shotgun (WGS) entry which is preliminary data.</text>
</comment>
<organism evidence="9 10">
    <name type="scientific">Panicum virgatum</name>
    <name type="common">Blackwell switchgrass</name>
    <dbReference type="NCBI Taxonomy" id="38727"/>
    <lineage>
        <taxon>Eukaryota</taxon>
        <taxon>Viridiplantae</taxon>
        <taxon>Streptophyta</taxon>
        <taxon>Embryophyta</taxon>
        <taxon>Tracheophyta</taxon>
        <taxon>Spermatophyta</taxon>
        <taxon>Magnoliopsida</taxon>
        <taxon>Liliopsida</taxon>
        <taxon>Poales</taxon>
        <taxon>Poaceae</taxon>
        <taxon>PACMAD clade</taxon>
        <taxon>Panicoideae</taxon>
        <taxon>Panicodae</taxon>
        <taxon>Paniceae</taxon>
        <taxon>Panicinae</taxon>
        <taxon>Panicum</taxon>
        <taxon>Panicum sect. Hiantes</taxon>
    </lineage>
</organism>
<keyword evidence="3 7" id="KW-0812">Transmembrane</keyword>
<feature type="transmembrane region" description="Helical" evidence="7">
    <location>
        <begin position="557"/>
        <end position="578"/>
    </location>
</feature>
<dbReference type="EMBL" id="CM029046">
    <property type="protein sequence ID" value="KAG2587899.1"/>
    <property type="molecule type" value="Genomic_DNA"/>
</dbReference>